<feature type="non-terminal residue" evidence="2">
    <location>
        <position position="154"/>
    </location>
</feature>
<dbReference type="EMBL" id="VYDA01000586">
    <property type="protein sequence ID" value="MYH63291.1"/>
    <property type="molecule type" value="Genomic_DNA"/>
</dbReference>
<dbReference type="Gene3D" id="3.80.10.10">
    <property type="entry name" value="Ribonuclease Inhibitor"/>
    <property type="match status" value="1"/>
</dbReference>
<dbReference type="SUPFAM" id="SSF52058">
    <property type="entry name" value="L domain-like"/>
    <property type="match status" value="1"/>
</dbReference>
<reference evidence="2" key="1">
    <citation type="submission" date="2019-09" db="EMBL/GenBank/DDBJ databases">
        <title>Characterisation of the sponge microbiome using genome-centric metagenomics.</title>
        <authorList>
            <person name="Engelberts J.P."/>
            <person name="Robbins S.J."/>
            <person name="De Goeij J.M."/>
            <person name="Aranda M."/>
            <person name="Bell S.C."/>
            <person name="Webster N.S."/>
        </authorList>
    </citation>
    <scope>NUCLEOTIDE SEQUENCE</scope>
    <source>
        <strain evidence="2">SB0675_bin_29</strain>
    </source>
</reference>
<protein>
    <recommendedName>
        <fullName evidence="3">Leucine-rich repeat domain-containing protein</fullName>
    </recommendedName>
</protein>
<organism evidence="2">
    <name type="scientific">Caldilineaceae bacterium SB0675_bin_29</name>
    <dbReference type="NCBI Taxonomy" id="2605266"/>
    <lineage>
        <taxon>Bacteria</taxon>
        <taxon>Bacillati</taxon>
        <taxon>Chloroflexota</taxon>
        <taxon>Caldilineae</taxon>
        <taxon>Caldilineales</taxon>
        <taxon>Caldilineaceae</taxon>
    </lineage>
</organism>
<dbReference type="AlphaFoldDB" id="A0A6B1G5B2"/>
<dbReference type="Pfam" id="PF00560">
    <property type="entry name" value="LRR_1"/>
    <property type="match status" value="1"/>
</dbReference>
<evidence type="ECO:0008006" key="3">
    <source>
        <dbReference type="Google" id="ProtNLM"/>
    </source>
</evidence>
<keyword evidence="1" id="KW-0732">Signal</keyword>
<evidence type="ECO:0000256" key="1">
    <source>
        <dbReference type="ARBA" id="ARBA00022729"/>
    </source>
</evidence>
<name>A0A6B1G5B2_9CHLR</name>
<sequence>MNGRAYHYAIRAIDAQGVAGEWTSSPYPYAFATSTPQTELPEERAALIALYNATDGPNWRHSDNWLSSQPVSTWYGVFTDSNGSVERLELTTNGLSGEIPDLSALSNLTVLELYNNNLTGTFPDLSALTRLSKLALHDNQLSGDIESHSTLTNL</sequence>
<dbReference type="PROSITE" id="PS51450">
    <property type="entry name" value="LRR"/>
    <property type="match status" value="1"/>
</dbReference>
<gene>
    <name evidence="2" type="ORF">F4148_16560</name>
</gene>
<dbReference type="PANTHER" id="PTHR47988">
    <property type="entry name" value="SOMATIC EMBRYOGENESIS RECEPTOR KINASE 1"/>
    <property type="match status" value="1"/>
</dbReference>
<dbReference type="InterPro" id="IPR032675">
    <property type="entry name" value="LRR_dom_sf"/>
</dbReference>
<accession>A0A6B1G5B2</accession>
<comment type="caution">
    <text evidence="2">The sequence shown here is derived from an EMBL/GenBank/DDBJ whole genome shotgun (WGS) entry which is preliminary data.</text>
</comment>
<proteinExistence type="predicted"/>
<dbReference type="InterPro" id="IPR001611">
    <property type="entry name" value="Leu-rich_rpt"/>
</dbReference>
<evidence type="ECO:0000313" key="2">
    <source>
        <dbReference type="EMBL" id="MYH63291.1"/>
    </source>
</evidence>